<reference evidence="1" key="1">
    <citation type="submission" date="2018-01" db="EMBL/GenBank/DDBJ databases">
        <authorList>
            <person name="Mao J.F."/>
        </authorList>
    </citation>
    <scope>NUCLEOTIDE SEQUENCE</scope>
    <source>
        <strain evidence="1">Huo1</strain>
        <tissue evidence="1">Leaf</tissue>
    </source>
</reference>
<proteinExistence type="predicted"/>
<comment type="caution">
    <text evidence="1">The sequence shown here is derived from an EMBL/GenBank/DDBJ whole genome shotgun (WGS) entry which is preliminary data.</text>
</comment>
<dbReference type="Proteomes" id="UP000298416">
    <property type="component" value="Unassembled WGS sequence"/>
</dbReference>
<name>A0A8X8ZXB7_SALSN</name>
<organism evidence="1">
    <name type="scientific">Salvia splendens</name>
    <name type="common">Scarlet sage</name>
    <dbReference type="NCBI Taxonomy" id="180675"/>
    <lineage>
        <taxon>Eukaryota</taxon>
        <taxon>Viridiplantae</taxon>
        <taxon>Streptophyta</taxon>
        <taxon>Embryophyta</taxon>
        <taxon>Tracheophyta</taxon>
        <taxon>Spermatophyta</taxon>
        <taxon>Magnoliopsida</taxon>
        <taxon>eudicotyledons</taxon>
        <taxon>Gunneridae</taxon>
        <taxon>Pentapetalae</taxon>
        <taxon>asterids</taxon>
        <taxon>lamiids</taxon>
        <taxon>Lamiales</taxon>
        <taxon>Lamiaceae</taxon>
        <taxon>Nepetoideae</taxon>
        <taxon>Mentheae</taxon>
        <taxon>Salviinae</taxon>
        <taxon>Salvia</taxon>
        <taxon>Salvia subgen. Calosphace</taxon>
        <taxon>core Calosphace</taxon>
    </lineage>
</organism>
<accession>A0A8X8ZXB7</accession>
<gene>
    <name evidence="1" type="ORF">SASPL_117132</name>
</gene>
<evidence type="ECO:0000313" key="1">
    <source>
        <dbReference type="EMBL" id="KAG6420597.1"/>
    </source>
</evidence>
<sequence length="170" mass="18192">MISHFFGKLREGFEIAPDYSLREKTRVLLAAVRGNVHHVRLHHHRISGAASSFVQRRRRPIIDELVIAADDADHHDMRLVVEAVEALGAPLGRQPRDDGELPDAAGAAVAGAEAAVLDELLVGLRLVELADDGPDERERRLDGLGDDGAALVGGEAGAVVEAYHGFFAGA</sequence>
<dbReference type="EMBL" id="PNBA02000006">
    <property type="protein sequence ID" value="KAG6420597.1"/>
    <property type="molecule type" value="Genomic_DNA"/>
</dbReference>
<dbReference type="AlphaFoldDB" id="A0A8X8ZXB7"/>
<reference evidence="1" key="2">
    <citation type="submission" date="2020-08" db="EMBL/GenBank/DDBJ databases">
        <title>Plant Genome Project.</title>
        <authorList>
            <person name="Zhang R.-G."/>
        </authorList>
    </citation>
    <scope>NUCLEOTIDE SEQUENCE</scope>
    <source>
        <strain evidence="1">Huo1</strain>
        <tissue evidence="1">Leaf</tissue>
    </source>
</reference>
<protein>
    <submittedName>
        <fullName evidence="1">Uncharacterized protein</fullName>
    </submittedName>
</protein>
<keyword evidence="2" id="KW-1185">Reference proteome</keyword>
<evidence type="ECO:0000313" key="2">
    <source>
        <dbReference type="Proteomes" id="UP000298416"/>
    </source>
</evidence>